<gene>
    <name evidence="1" type="ORF">JHL16_12390</name>
</gene>
<name>A0ACC5R3B7_9HYPH</name>
<dbReference type="Proteomes" id="UP000616151">
    <property type="component" value="Unassembled WGS sequence"/>
</dbReference>
<evidence type="ECO:0000313" key="1">
    <source>
        <dbReference type="EMBL" id="MBK1867146.1"/>
    </source>
</evidence>
<keyword evidence="2" id="KW-1185">Reference proteome</keyword>
<evidence type="ECO:0000313" key="2">
    <source>
        <dbReference type="Proteomes" id="UP000616151"/>
    </source>
</evidence>
<comment type="caution">
    <text evidence="1">The sequence shown here is derived from an EMBL/GenBank/DDBJ whole genome shotgun (WGS) entry which is preliminary data.</text>
</comment>
<protein>
    <submittedName>
        <fullName evidence="1">Glycosyltransferase</fullName>
    </submittedName>
</protein>
<organism evidence="1 2">
    <name type="scientific">Taklimakanibacter albus</name>
    <dbReference type="NCBI Taxonomy" id="2800327"/>
    <lineage>
        <taxon>Bacteria</taxon>
        <taxon>Pseudomonadati</taxon>
        <taxon>Pseudomonadota</taxon>
        <taxon>Alphaproteobacteria</taxon>
        <taxon>Hyphomicrobiales</taxon>
        <taxon>Aestuariivirgaceae</taxon>
        <taxon>Taklimakanibacter</taxon>
    </lineage>
</organism>
<sequence>MTRQLHGWDEPSEATAATVGLAQYFAAQGDAVTLLWVPPFESVDDTRVYKLTQYFFNNHLITLEILKSSPHMLPILWGTEKSSAAVYYHLKEQSFDAVYFALEGGLGYYTILAKELGLFEPHPKLHVLANAPIAWQAAADRHFLEDLAQVTIAHMERYCAEQADNLICSSSYLLGWMKQEGWDVARNASVLPALRPFEWKLLSDAVAIRDPDEPVDELVFFAGPEFHRGLTLFCDALDALAKTHTGRLTVTLMGRFGKILGEHTGGMVVRRARRWPFDLKIMPRLTDQQIVSYLKGRRCLAVATYLSANTPLDIATCLEEGIPFVATDVGGIAETIAKKSRAHALAQRKAAAIAEKIRAALEAPLRIEPETPAAEKYALWSRHLDELASASKPASTGTKIATSKKPPFVSIVMVHYDRPDYLLQAIDAVEKQDYPNFELILVDDGSKLAESHRLLESLEPRFKKRGWKILRKENKYLGAARNAGVRAARGERILFVDDDNALFKHAVSTFVKAMDASGADICTAFQKIFHEQFIPSDEKYGFVQYFPPGGSLDLGFIHDSFGDANAMIRRSVFDKIGFQIEDYGYTAQDWEFYTRATLAGLKLRIIPEPLYWYRSSSQGMYRTSHWYDNRLPILAAFRKHGFTGLDHLYHLVMSANVGASEKESYKENLHYNISDERHLQLAKMDPASDEAITLLSEIAAAEGRADTALILLGRGRTPDFRTLAGDALNVRDQTDKALIESGGEFTGDVRFSEQQLREFVIRSSDRRNAVPLSYVEENDRLYLEARGDFVSVAVKAAGASAGTIAVSASISLNQAITQPTEFLILLVPEYADPLLAVEKAAAAPGEGSSGWCGLAYPYEARNIEARFALPSTQPHNIVVAIRSKTKPSATATLGCFARLTVVKSLGYENTRRPRRGAPPHRQRAREWTDAERLTAKLETNYPSALPLLLFPAYHEGLFLRPSTDGHVVAHLPWVFPPFARRVVASVEIAHDEASPFEFAMALTRPTEPVEWWSGEMPKDCLAFSGWLRVERHFELHQLSMELPEMVRTHLSINLAVRLPSGSQPSPANAYWRKLILVWEE</sequence>
<reference evidence="1" key="1">
    <citation type="submission" date="2021-01" db="EMBL/GenBank/DDBJ databases">
        <authorList>
            <person name="Sun Q."/>
        </authorList>
    </citation>
    <scope>NUCLEOTIDE SEQUENCE</scope>
    <source>
        <strain evidence="1">YIM B02566</strain>
    </source>
</reference>
<accession>A0ACC5R3B7</accession>
<proteinExistence type="predicted"/>
<dbReference type="EMBL" id="JAENHL010000007">
    <property type="protein sequence ID" value="MBK1867146.1"/>
    <property type="molecule type" value="Genomic_DNA"/>
</dbReference>